<evidence type="ECO:0000256" key="2">
    <source>
        <dbReference type="ARBA" id="ARBA00009220"/>
    </source>
</evidence>
<dbReference type="PANTHER" id="PTHR45685:SF1">
    <property type="entry name" value="HELICASE SRCAP"/>
    <property type="match status" value="1"/>
</dbReference>
<keyword evidence="9" id="KW-0539">Nucleus</keyword>
<feature type="domain" description="Helicase ATP-binding" evidence="11">
    <location>
        <begin position="256"/>
        <end position="421"/>
    </location>
</feature>
<dbReference type="Gene3D" id="3.40.50.300">
    <property type="entry name" value="P-loop containing nucleotide triphosphate hydrolases"/>
    <property type="match status" value="1"/>
</dbReference>
<evidence type="ECO:0000259" key="11">
    <source>
        <dbReference type="PROSITE" id="PS51192"/>
    </source>
</evidence>
<dbReference type="PROSITE" id="PS51192">
    <property type="entry name" value="HELICASE_ATP_BIND_1"/>
    <property type="match status" value="1"/>
</dbReference>
<dbReference type="SMART" id="SM00490">
    <property type="entry name" value="HELICc"/>
    <property type="match status" value="1"/>
</dbReference>
<gene>
    <name evidence="13" type="ORF">PECAL_1P15050</name>
</gene>
<keyword evidence="6" id="KW-0067">ATP-binding</keyword>
<dbReference type="GO" id="GO:0003677">
    <property type="term" value="F:DNA binding"/>
    <property type="evidence" value="ECO:0007669"/>
    <property type="project" value="UniProtKB-KW"/>
</dbReference>
<name>A0A8J2WS36_9STRA</name>
<evidence type="ECO:0000259" key="12">
    <source>
        <dbReference type="PROSITE" id="PS51194"/>
    </source>
</evidence>
<dbReference type="InterPro" id="IPR049730">
    <property type="entry name" value="SNF2/RAD54-like_C"/>
</dbReference>
<dbReference type="InterPro" id="IPR038718">
    <property type="entry name" value="SNF2-like_sf"/>
</dbReference>
<evidence type="ECO:0000256" key="1">
    <source>
        <dbReference type="ARBA" id="ARBA00004123"/>
    </source>
</evidence>
<evidence type="ECO:0000313" key="14">
    <source>
        <dbReference type="Proteomes" id="UP000789595"/>
    </source>
</evidence>
<dbReference type="Pfam" id="PF00271">
    <property type="entry name" value="Helicase_C"/>
    <property type="match status" value="1"/>
</dbReference>
<comment type="caution">
    <text evidence="13">The sequence shown here is derived from an EMBL/GenBank/DDBJ whole genome shotgun (WGS) entry which is preliminary data.</text>
</comment>
<evidence type="ECO:0000256" key="6">
    <source>
        <dbReference type="ARBA" id="ARBA00022840"/>
    </source>
</evidence>
<sequence length="1499" mass="167366">MDGAKNDICSALLEAGGGATPEASRNECVVRVFELRRMLESTACQTTVEPIEPPLVLETHRGFLLKEMAWMAADFRVESQPPRHNIMRKKRSKAVVQHFRGARGRAQKQEREHQVSKKKLAQRASRLIKKFWVKIDRVIAHKQRLAWQASQRAAMDKHLVELIRQTEQYTGDLAERMHGGGASSFGGLVTSKQIVPPHRSQTEPINIRTSGKSSSLMAQLEAADARVREAEVARPYLLDSTVMLRPYQQIGLNWLVSMHERRLNGILADEMGLGKTLQTIALLAHLAACRGLWGPHLVVVPTSCLVNWELELKKFCPGFKVLTYYGAAKARKQLRVGWSKSLSVHVVVTSYQLAVQDASILRRKKFYYLILDEAHNIKNFDSRRWRTLLSFQAQRRLLLTGTPLQNSLMELWSLMHFLMPHLFRSRHEFSYWFANPLQCAIEGNSNISEDLVKQLHSIMRPFVLRRLKKDVAKQLPLKFEHELKCQLSRRQQLLYEEFMNHSKGRRVASGKYGICGSSFVSLMNIVMQLRKVCNHPDLCEPRSVLAPLVLPGLSFGIPLMLSGLTCLRGISCCVEDARCTSCMTTLPASAFLVLSEHCLVSSPRSSSNLPMSSHTLTGRLLVKNTIAMMLRHTARCTRALDATLPSHLSSCTLHFILQVFESSTPLALAWQSLIHPNDSRLHSNRQSLKASDTLRRHLEHQATVNARYWNLFDLLKRFAFVVPAALASAPLFTFREQNKVLSGVSTNIAAKVTAAFLPIRHITLALRVSFPDRTLLQWDSGKFHELAPLLRRLKIQKHRCLIFTQMSKMLDVLQGFLCWHGHSYLRLDGGTSPDERQRLMTRFNSDTAVFCFLLSTRSGGLGVNLTGADTVIFYDSDWNPAMDAQAMDRAHRIGQSRDVHIYRLVCTSTIEENILLKARQKQKLELITLTEGNFCSQLLNTEGDNDQRKAPAKEDDAKLAATMAELEDEIDAKCAREAAAEAASESREFEEPCTEIGADKGAAFGVGAVARGPETVSWREQIGMDIGTLTRSLSAVERYAILIREAQISKVPLAAAEESFLVPAERRLVATIKKKEWEGGAGAKTTEGLQQIEEHRACSEGELSATDLYFIPKTRAGTSSSVPENSNRREFLERRQLAQSAKRKRKCTGAAWEVRTDAITGSPFWYNVDTAEATWMKPFVIQRRDARRGSDAYLQACQGGYSHWPREISFLFIAMCEPIPTRLTCALVCQNWARACREDNLLVRVLPANSPTPTLTHRDQQSSQPPCKRHTSLSCALKSVLPGETLILGPGRYWERSSLFIDSKIRIVGDLNMPERVLIELNNALEWRGRSGALIGITIHRLQSRGITNSALVVKGGHLVCHRVVVDCSGAPGAAISLHKGASLHVSCSIVVSATAAGVFVYPGAKATFSLCDIKSNNHCGLCVAPNAICFLSNCNLTRNGVAQVAAFAKSAVVLKRVLLSSDITSAALIVDHDAHVFTKKNIVDSDTGTPNDFREYRH</sequence>
<dbReference type="GO" id="GO:0016887">
    <property type="term" value="F:ATP hydrolysis activity"/>
    <property type="evidence" value="ECO:0007669"/>
    <property type="project" value="TreeGrafter"/>
</dbReference>
<keyword evidence="8" id="KW-0238">DNA-binding</keyword>
<dbReference type="SMART" id="SM00573">
    <property type="entry name" value="HSA"/>
    <property type="match status" value="1"/>
</dbReference>
<evidence type="ECO:0000313" key="13">
    <source>
        <dbReference type="EMBL" id="CAH0365094.1"/>
    </source>
</evidence>
<dbReference type="SUPFAM" id="SSF51126">
    <property type="entry name" value="Pectin lyase-like"/>
    <property type="match status" value="1"/>
</dbReference>
<dbReference type="PROSITE" id="PS51194">
    <property type="entry name" value="HELICASE_CTER"/>
    <property type="match status" value="1"/>
</dbReference>
<dbReference type="CDD" id="cd18793">
    <property type="entry name" value="SF2_C_SNF"/>
    <property type="match status" value="1"/>
</dbReference>
<keyword evidence="5" id="KW-0347">Helicase</keyword>
<dbReference type="GO" id="GO:0004386">
    <property type="term" value="F:helicase activity"/>
    <property type="evidence" value="ECO:0007669"/>
    <property type="project" value="UniProtKB-KW"/>
</dbReference>
<dbReference type="InterPro" id="IPR014012">
    <property type="entry name" value="HSA_dom"/>
</dbReference>
<organism evidence="13 14">
    <name type="scientific">Pelagomonas calceolata</name>
    <dbReference type="NCBI Taxonomy" id="35677"/>
    <lineage>
        <taxon>Eukaryota</taxon>
        <taxon>Sar</taxon>
        <taxon>Stramenopiles</taxon>
        <taxon>Ochrophyta</taxon>
        <taxon>Pelagophyceae</taxon>
        <taxon>Pelagomonadales</taxon>
        <taxon>Pelagomonadaceae</taxon>
        <taxon>Pelagomonas</taxon>
    </lineage>
</organism>
<dbReference type="SUPFAM" id="SSF52540">
    <property type="entry name" value="P-loop containing nucleoside triphosphate hydrolases"/>
    <property type="match status" value="2"/>
</dbReference>
<evidence type="ECO:0000259" key="10">
    <source>
        <dbReference type="PROSITE" id="PS50020"/>
    </source>
</evidence>
<dbReference type="InterPro" id="IPR000330">
    <property type="entry name" value="SNF2_N"/>
</dbReference>
<dbReference type="Pfam" id="PF00176">
    <property type="entry name" value="SNF2-rel_dom"/>
    <property type="match status" value="1"/>
</dbReference>
<dbReference type="Pfam" id="PF07529">
    <property type="entry name" value="HSA"/>
    <property type="match status" value="1"/>
</dbReference>
<evidence type="ECO:0000256" key="9">
    <source>
        <dbReference type="ARBA" id="ARBA00023242"/>
    </source>
</evidence>
<comment type="similarity">
    <text evidence="2">Belongs to the SNF2/RAD54 helicase family. SWR1 subfamily.</text>
</comment>
<keyword evidence="3" id="KW-0547">Nucleotide-binding</keyword>
<proteinExistence type="inferred from homology"/>
<feature type="domain" description="WW" evidence="10">
    <location>
        <begin position="1152"/>
        <end position="1180"/>
    </location>
</feature>
<dbReference type="GO" id="GO:0005524">
    <property type="term" value="F:ATP binding"/>
    <property type="evidence" value="ECO:0007669"/>
    <property type="project" value="UniProtKB-KW"/>
</dbReference>
<dbReference type="GO" id="GO:0000812">
    <property type="term" value="C:Swr1 complex"/>
    <property type="evidence" value="ECO:0007669"/>
    <property type="project" value="TreeGrafter"/>
</dbReference>
<dbReference type="InterPro" id="IPR014001">
    <property type="entry name" value="Helicase_ATP-bd"/>
</dbReference>
<dbReference type="OrthoDB" id="5857104at2759"/>
<dbReference type="InterPro" id="IPR011050">
    <property type="entry name" value="Pectin_lyase_fold/virulence"/>
</dbReference>
<keyword evidence="7" id="KW-0156">Chromatin regulator</keyword>
<evidence type="ECO:0000256" key="5">
    <source>
        <dbReference type="ARBA" id="ARBA00022806"/>
    </source>
</evidence>
<dbReference type="SMART" id="SM00487">
    <property type="entry name" value="DEXDc"/>
    <property type="match status" value="1"/>
</dbReference>
<accession>A0A8J2WS36</accession>
<keyword evidence="14" id="KW-1185">Reference proteome</keyword>
<dbReference type="InterPro" id="IPR027417">
    <property type="entry name" value="P-loop_NTPase"/>
</dbReference>
<evidence type="ECO:0000256" key="4">
    <source>
        <dbReference type="ARBA" id="ARBA00022801"/>
    </source>
</evidence>
<dbReference type="FunFam" id="3.40.50.10810:FF:000005">
    <property type="entry name" value="Photoperiod-independent early flowering 1"/>
    <property type="match status" value="1"/>
</dbReference>
<dbReference type="InterPro" id="IPR001650">
    <property type="entry name" value="Helicase_C-like"/>
</dbReference>
<dbReference type="PANTHER" id="PTHR45685">
    <property type="entry name" value="HELICASE SRCAP-RELATED"/>
    <property type="match status" value="1"/>
</dbReference>
<evidence type="ECO:0000256" key="7">
    <source>
        <dbReference type="ARBA" id="ARBA00022853"/>
    </source>
</evidence>
<dbReference type="EMBL" id="CAKKNE010000001">
    <property type="protein sequence ID" value="CAH0365094.1"/>
    <property type="molecule type" value="Genomic_DNA"/>
</dbReference>
<dbReference type="Gene3D" id="3.40.50.10810">
    <property type="entry name" value="Tandem AAA-ATPase domain"/>
    <property type="match status" value="1"/>
</dbReference>
<reference evidence="13" key="1">
    <citation type="submission" date="2021-11" db="EMBL/GenBank/DDBJ databases">
        <authorList>
            <consortium name="Genoscope - CEA"/>
            <person name="William W."/>
        </authorList>
    </citation>
    <scope>NUCLEOTIDE SEQUENCE</scope>
</reference>
<feature type="domain" description="Helicase C-terminal" evidence="12">
    <location>
        <begin position="785"/>
        <end position="947"/>
    </location>
</feature>
<dbReference type="InterPro" id="IPR001202">
    <property type="entry name" value="WW_dom"/>
</dbReference>
<evidence type="ECO:0000256" key="8">
    <source>
        <dbReference type="ARBA" id="ARBA00023125"/>
    </source>
</evidence>
<dbReference type="Proteomes" id="UP000789595">
    <property type="component" value="Unassembled WGS sequence"/>
</dbReference>
<dbReference type="PROSITE" id="PS50020">
    <property type="entry name" value="WW_DOMAIN_2"/>
    <property type="match status" value="1"/>
</dbReference>
<protein>
    <submittedName>
        <fullName evidence="13">Uncharacterized protein</fullName>
    </submittedName>
</protein>
<comment type="subcellular location">
    <subcellularLocation>
        <location evidence="1">Nucleus</location>
    </subcellularLocation>
</comment>
<dbReference type="GO" id="GO:0006338">
    <property type="term" value="P:chromatin remodeling"/>
    <property type="evidence" value="ECO:0007669"/>
    <property type="project" value="TreeGrafter"/>
</dbReference>
<evidence type="ECO:0000256" key="3">
    <source>
        <dbReference type="ARBA" id="ARBA00022741"/>
    </source>
</evidence>
<keyword evidence="4" id="KW-0378">Hydrolase</keyword>
<dbReference type="GO" id="GO:0042393">
    <property type="term" value="F:histone binding"/>
    <property type="evidence" value="ECO:0007669"/>
    <property type="project" value="TreeGrafter"/>
</dbReference>
<dbReference type="InterPro" id="IPR050520">
    <property type="entry name" value="INO80/SWR1_helicase"/>
</dbReference>